<dbReference type="GO" id="GO:0003676">
    <property type="term" value="F:nucleic acid binding"/>
    <property type="evidence" value="ECO:0007669"/>
    <property type="project" value="InterPro"/>
</dbReference>
<dbReference type="InterPro" id="IPR036397">
    <property type="entry name" value="RNaseH_sf"/>
</dbReference>
<dbReference type="GO" id="GO:0004523">
    <property type="term" value="F:RNA-DNA hybrid ribonuclease activity"/>
    <property type="evidence" value="ECO:0007669"/>
    <property type="project" value="InterPro"/>
</dbReference>
<dbReference type="KEGG" id="soe:110782569"/>
<dbReference type="Proteomes" id="UP000813463">
    <property type="component" value="Chromosome 4"/>
</dbReference>
<protein>
    <recommendedName>
        <fullName evidence="2">RNase H type-1 domain-containing protein</fullName>
    </recommendedName>
</protein>
<accession>A0A9R0I425</accession>
<reference evidence="3" key="1">
    <citation type="journal article" date="2021" name="Nat. Commun.">
        <title>Genomic analyses provide insights into spinach domestication and the genetic basis of agronomic traits.</title>
        <authorList>
            <person name="Cai X."/>
            <person name="Sun X."/>
            <person name="Xu C."/>
            <person name="Sun H."/>
            <person name="Wang X."/>
            <person name="Ge C."/>
            <person name="Zhang Z."/>
            <person name="Wang Q."/>
            <person name="Fei Z."/>
            <person name="Jiao C."/>
            <person name="Wang Q."/>
        </authorList>
    </citation>
    <scope>NUCLEOTIDE SEQUENCE [LARGE SCALE GENOMIC DNA]</scope>
    <source>
        <strain evidence="3">cv. Varoflay</strain>
    </source>
</reference>
<dbReference type="GeneID" id="110782569"/>
<reference evidence="4" key="2">
    <citation type="submission" date="2025-08" db="UniProtKB">
        <authorList>
            <consortium name="RefSeq"/>
        </authorList>
    </citation>
    <scope>IDENTIFICATION</scope>
    <source>
        <tissue evidence="4">Leaf</tissue>
    </source>
</reference>
<gene>
    <name evidence="4" type="primary">LOC110782569</name>
</gene>
<evidence type="ECO:0000259" key="2">
    <source>
        <dbReference type="Pfam" id="PF13456"/>
    </source>
</evidence>
<dbReference type="InterPro" id="IPR044730">
    <property type="entry name" value="RNase_H-like_dom_plant"/>
</dbReference>
<feature type="compositionally biased region" description="Polar residues" evidence="1">
    <location>
        <begin position="24"/>
        <end position="36"/>
    </location>
</feature>
<dbReference type="InterPro" id="IPR052929">
    <property type="entry name" value="RNase_H-like_EbsB-rel"/>
</dbReference>
<feature type="domain" description="RNase H type-1" evidence="2">
    <location>
        <begin position="46"/>
        <end position="165"/>
    </location>
</feature>
<evidence type="ECO:0000313" key="4">
    <source>
        <dbReference type="RefSeq" id="XP_021842427.2"/>
    </source>
</evidence>
<evidence type="ECO:0000313" key="3">
    <source>
        <dbReference type="Proteomes" id="UP000813463"/>
    </source>
</evidence>
<organism evidence="3 4">
    <name type="scientific">Spinacia oleracea</name>
    <name type="common">Spinach</name>
    <dbReference type="NCBI Taxonomy" id="3562"/>
    <lineage>
        <taxon>Eukaryota</taxon>
        <taxon>Viridiplantae</taxon>
        <taxon>Streptophyta</taxon>
        <taxon>Embryophyta</taxon>
        <taxon>Tracheophyta</taxon>
        <taxon>Spermatophyta</taxon>
        <taxon>Magnoliopsida</taxon>
        <taxon>eudicotyledons</taxon>
        <taxon>Gunneridae</taxon>
        <taxon>Pentapetalae</taxon>
        <taxon>Caryophyllales</taxon>
        <taxon>Chenopodiaceae</taxon>
        <taxon>Chenopodioideae</taxon>
        <taxon>Anserineae</taxon>
        <taxon>Spinacia</taxon>
    </lineage>
</organism>
<name>A0A9R0I425_SPIOL</name>
<dbReference type="SUPFAM" id="SSF53098">
    <property type="entry name" value="Ribonuclease H-like"/>
    <property type="match status" value="1"/>
</dbReference>
<dbReference type="Pfam" id="PF13456">
    <property type="entry name" value="RVT_3"/>
    <property type="match status" value="1"/>
</dbReference>
<dbReference type="InterPro" id="IPR012337">
    <property type="entry name" value="RNaseH-like_sf"/>
</dbReference>
<evidence type="ECO:0000256" key="1">
    <source>
        <dbReference type="SAM" id="MobiDB-lite"/>
    </source>
</evidence>
<proteinExistence type="predicted"/>
<dbReference type="CDD" id="cd06222">
    <property type="entry name" value="RNase_H_like"/>
    <property type="match status" value="1"/>
</dbReference>
<dbReference type="InterPro" id="IPR002156">
    <property type="entry name" value="RNaseH_domain"/>
</dbReference>
<dbReference type="AlphaFoldDB" id="A0A9R0I425"/>
<dbReference type="Gene3D" id="3.30.420.10">
    <property type="entry name" value="Ribonuclease H-like superfamily/Ribonuclease H"/>
    <property type="match status" value="1"/>
</dbReference>
<sequence>MVACSRALHLLGEYEAAVEREEPTQANTEAATSSWQPPRRTQYKVNTDAAIKEDKISFGMVVRDVVGDVLMSAGTSRITSCTALQAEAEAMRFGLKYSYDTGFRSVEAESDCLHLVELLCSRKRERSYTQVIVDDILVMASNFAFCSFNFAKRSCNSVAHSIAKSSFSLTEEMVWMEDHPMDVLPLVIADKAFLYQ</sequence>
<dbReference type="PANTHER" id="PTHR47074:SF21">
    <property type="entry name" value="RNASE H TYPE-1 DOMAIN-CONTAINING PROTEIN"/>
    <property type="match status" value="1"/>
</dbReference>
<dbReference type="PANTHER" id="PTHR47074">
    <property type="entry name" value="BNAC02G40300D PROTEIN"/>
    <property type="match status" value="1"/>
</dbReference>
<feature type="region of interest" description="Disordered" evidence="1">
    <location>
        <begin position="19"/>
        <end position="39"/>
    </location>
</feature>
<dbReference type="RefSeq" id="XP_021842427.2">
    <property type="nucleotide sequence ID" value="XM_021986735.2"/>
</dbReference>
<keyword evidence="3" id="KW-1185">Reference proteome</keyword>